<dbReference type="PANTHER" id="PTHR21349">
    <property type="entry name" value="50S RIBOSOMAL PROTEIN L21"/>
    <property type="match status" value="1"/>
</dbReference>
<dbReference type="Pfam" id="PF00829">
    <property type="entry name" value="Ribosomal_L21p"/>
    <property type="match status" value="1"/>
</dbReference>
<keyword evidence="5 6" id="KW-0687">Ribonucleoprotein</keyword>
<dbReference type="InterPro" id="IPR036164">
    <property type="entry name" value="bL21-like_sf"/>
</dbReference>
<evidence type="ECO:0000313" key="8">
    <source>
        <dbReference type="EMBL" id="NEZ45674.1"/>
    </source>
</evidence>
<protein>
    <recommendedName>
        <fullName evidence="6">Large ribosomal subunit protein bL21</fullName>
    </recommendedName>
</protein>
<organism evidence="8 9">
    <name type="scientific">Clostridium niameyense</name>
    <dbReference type="NCBI Taxonomy" id="1622073"/>
    <lineage>
        <taxon>Bacteria</taxon>
        <taxon>Bacillati</taxon>
        <taxon>Bacillota</taxon>
        <taxon>Clostridia</taxon>
        <taxon>Eubacteriales</taxon>
        <taxon>Clostridiaceae</taxon>
        <taxon>Clostridium</taxon>
    </lineage>
</organism>
<dbReference type="PANTHER" id="PTHR21349:SF0">
    <property type="entry name" value="LARGE RIBOSOMAL SUBUNIT PROTEIN BL21M"/>
    <property type="match status" value="1"/>
</dbReference>
<comment type="function">
    <text evidence="6 7">This protein binds to 23S rRNA in the presence of protein L20.</text>
</comment>
<dbReference type="NCBIfam" id="TIGR00061">
    <property type="entry name" value="L21"/>
    <property type="match status" value="1"/>
</dbReference>
<accession>A0A6M0R637</accession>
<evidence type="ECO:0000256" key="3">
    <source>
        <dbReference type="ARBA" id="ARBA00022884"/>
    </source>
</evidence>
<evidence type="ECO:0000256" key="6">
    <source>
        <dbReference type="HAMAP-Rule" id="MF_01363"/>
    </source>
</evidence>
<keyword evidence="4 6" id="KW-0689">Ribosomal protein</keyword>
<dbReference type="OrthoDB" id="9813334at2"/>
<dbReference type="Proteomes" id="UP000473885">
    <property type="component" value="Unassembled WGS sequence"/>
</dbReference>
<dbReference type="InterPro" id="IPR018258">
    <property type="entry name" value="Ribosomal_bL21_CS"/>
</dbReference>
<gene>
    <name evidence="6 8" type="primary">rplU</name>
    <name evidence="8" type="ORF">FDF74_00445</name>
</gene>
<evidence type="ECO:0000256" key="5">
    <source>
        <dbReference type="ARBA" id="ARBA00023274"/>
    </source>
</evidence>
<sequence length="104" mass="11550">MYAVITTGGKQYKVAEGDVLYVEKLTAEVDSTIDFDQVLLLGKENGETVVGKPAVEGAKVTAKVLAQGKAKKVVVFKYKPKKHYRKKQGHRQPYTKIQIEKINA</sequence>
<comment type="subunit">
    <text evidence="6">Part of the 50S ribosomal subunit. Contacts protein L20.</text>
</comment>
<reference evidence="8 9" key="1">
    <citation type="submission" date="2019-04" db="EMBL/GenBank/DDBJ databases">
        <title>Genome sequencing of Clostridium botulinum Groups I-IV and Clostridium butyricum.</title>
        <authorList>
            <person name="Brunt J."/>
            <person name="Van Vliet A.H.M."/>
            <person name="Stringer S.C."/>
            <person name="Carter A.T."/>
            <person name="Peck M.W."/>
        </authorList>
    </citation>
    <scope>NUCLEOTIDE SEQUENCE [LARGE SCALE GENOMIC DNA]</scope>
    <source>
        <strain evidence="8 9">IFR 18/094</strain>
    </source>
</reference>
<dbReference type="InterPro" id="IPR001787">
    <property type="entry name" value="Ribosomal_bL21"/>
</dbReference>
<keyword evidence="9" id="KW-1185">Reference proteome</keyword>
<dbReference type="SUPFAM" id="SSF141091">
    <property type="entry name" value="L21p-like"/>
    <property type="match status" value="1"/>
</dbReference>
<comment type="caution">
    <text evidence="8">The sequence shown here is derived from an EMBL/GenBank/DDBJ whole genome shotgun (WGS) entry which is preliminary data.</text>
</comment>
<evidence type="ECO:0000313" key="9">
    <source>
        <dbReference type="Proteomes" id="UP000473885"/>
    </source>
</evidence>
<comment type="similarity">
    <text evidence="1 6 7">Belongs to the bacterial ribosomal protein bL21 family.</text>
</comment>
<dbReference type="GO" id="GO:0005737">
    <property type="term" value="C:cytoplasm"/>
    <property type="evidence" value="ECO:0007669"/>
    <property type="project" value="UniProtKB-ARBA"/>
</dbReference>
<dbReference type="HAMAP" id="MF_01363">
    <property type="entry name" value="Ribosomal_bL21"/>
    <property type="match status" value="1"/>
</dbReference>
<evidence type="ECO:0000256" key="7">
    <source>
        <dbReference type="RuleBase" id="RU000562"/>
    </source>
</evidence>
<dbReference type="GO" id="GO:0006412">
    <property type="term" value="P:translation"/>
    <property type="evidence" value="ECO:0007669"/>
    <property type="project" value="UniProtKB-UniRule"/>
</dbReference>
<dbReference type="GO" id="GO:1990904">
    <property type="term" value="C:ribonucleoprotein complex"/>
    <property type="evidence" value="ECO:0007669"/>
    <property type="project" value="UniProtKB-KW"/>
</dbReference>
<dbReference type="PROSITE" id="PS01169">
    <property type="entry name" value="RIBOSOMAL_L21"/>
    <property type="match status" value="1"/>
</dbReference>
<keyword evidence="3 6" id="KW-0694">RNA-binding</keyword>
<name>A0A6M0R637_9CLOT</name>
<evidence type="ECO:0000256" key="2">
    <source>
        <dbReference type="ARBA" id="ARBA00022730"/>
    </source>
</evidence>
<dbReference type="GO" id="GO:0019843">
    <property type="term" value="F:rRNA binding"/>
    <property type="evidence" value="ECO:0007669"/>
    <property type="project" value="UniProtKB-UniRule"/>
</dbReference>
<dbReference type="EMBL" id="SXDP01000001">
    <property type="protein sequence ID" value="NEZ45674.1"/>
    <property type="molecule type" value="Genomic_DNA"/>
</dbReference>
<dbReference type="GO" id="GO:0003735">
    <property type="term" value="F:structural constituent of ribosome"/>
    <property type="evidence" value="ECO:0007669"/>
    <property type="project" value="InterPro"/>
</dbReference>
<keyword evidence="2 6" id="KW-0699">rRNA-binding</keyword>
<evidence type="ECO:0000256" key="1">
    <source>
        <dbReference type="ARBA" id="ARBA00008563"/>
    </source>
</evidence>
<dbReference type="AlphaFoldDB" id="A0A6M0R637"/>
<dbReference type="RefSeq" id="WP_050606793.1">
    <property type="nucleotide sequence ID" value="NZ_CABKUB010000006.1"/>
</dbReference>
<evidence type="ECO:0000256" key="4">
    <source>
        <dbReference type="ARBA" id="ARBA00022980"/>
    </source>
</evidence>
<dbReference type="GO" id="GO:0005840">
    <property type="term" value="C:ribosome"/>
    <property type="evidence" value="ECO:0007669"/>
    <property type="project" value="UniProtKB-KW"/>
</dbReference>
<proteinExistence type="inferred from homology"/>
<dbReference type="InterPro" id="IPR028909">
    <property type="entry name" value="bL21-like"/>
</dbReference>